<evidence type="ECO:0000313" key="8">
    <source>
        <dbReference type="Proteomes" id="UP000030760"/>
    </source>
</evidence>
<evidence type="ECO:0000256" key="5">
    <source>
        <dbReference type="ARBA" id="ARBA00023172"/>
    </source>
</evidence>
<name>M3F4E9_9ACTN</name>
<evidence type="ECO:0000256" key="3">
    <source>
        <dbReference type="ARBA" id="ARBA00022578"/>
    </source>
</evidence>
<proteinExistence type="inferred from homology"/>
<dbReference type="Proteomes" id="UP000030760">
    <property type="component" value="Unassembled WGS sequence"/>
</dbReference>
<dbReference type="Pfam" id="PF00872">
    <property type="entry name" value="Transposase_mut"/>
    <property type="match status" value="1"/>
</dbReference>
<keyword evidence="3 6" id="KW-0815">Transposition</keyword>
<organism evidence="7 8">
    <name type="scientific">Streptomyces bottropensis ATCC 25435</name>
    <dbReference type="NCBI Taxonomy" id="1054862"/>
    <lineage>
        <taxon>Bacteria</taxon>
        <taxon>Bacillati</taxon>
        <taxon>Actinomycetota</taxon>
        <taxon>Actinomycetes</taxon>
        <taxon>Kitasatosporales</taxon>
        <taxon>Streptomycetaceae</taxon>
        <taxon>Streptomyces</taxon>
    </lineage>
</organism>
<dbReference type="GO" id="GO:0006313">
    <property type="term" value="P:DNA transposition"/>
    <property type="evidence" value="ECO:0007669"/>
    <property type="project" value="UniProtKB-UniRule"/>
</dbReference>
<reference evidence="8" key="1">
    <citation type="journal article" date="2013" name="Genome Announc.">
        <title>Draft Genome Sequence of Streptomyces bottropensis ATCC 25435, a Bottromycin-Producing Actinomycete.</title>
        <authorList>
            <person name="Zhang H."/>
            <person name="Zhou W."/>
            <person name="Zhuang Y."/>
            <person name="Liang X."/>
            <person name="Liu T."/>
        </authorList>
    </citation>
    <scope>NUCLEOTIDE SEQUENCE [LARGE SCALE GENOMIC DNA]</scope>
    <source>
        <strain evidence="8">ATCC 25435</strain>
    </source>
</reference>
<comment type="similarity">
    <text evidence="2 6">Belongs to the transposase mutator family.</text>
</comment>
<dbReference type="PANTHER" id="PTHR33217">
    <property type="entry name" value="TRANSPOSASE FOR INSERTION SEQUENCE ELEMENT IS1081"/>
    <property type="match status" value="1"/>
</dbReference>
<keyword evidence="4 6" id="KW-0238">DNA-binding</keyword>
<comment type="function">
    <text evidence="1 6">Required for the transposition of the insertion element.</text>
</comment>
<dbReference type="EMBL" id="KB405063">
    <property type="protein sequence ID" value="EMF56448.1"/>
    <property type="molecule type" value="Genomic_DNA"/>
</dbReference>
<sequence>MVLSLSAKGLTHGEISAHLAEVSGAEISKSTISTITDSVTAGMTEWQNRPLDSVYPVVFIDCVNVKVRDGQVANRPVYMAVAVTAEGHRDSLGLWIGDGGEGAKYWLQVLTEIKNRGAADVLMLVCDGLTGLPDAVNTLWPATIVQTCVVHLLRNSFRYAARQDWEKIAKALRPVCTAPTEEAALERFVEFTDAWGGKYPAIVRLWKAA</sequence>
<evidence type="ECO:0000256" key="6">
    <source>
        <dbReference type="RuleBase" id="RU365089"/>
    </source>
</evidence>
<dbReference type="AlphaFoldDB" id="M3F4E9"/>
<evidence type="ECO:0000256" key="4">
    <source>
        <dbReference type="ARBA" id="ARBA00023125"/>
    </source>
</evidence>
<dbReference type="PANTHER" id="PTHR33217:SF8">
    <property type="entry name" value="MUTATOR FAMILY TRANSPOSASE"/>
    <property type="match status" value="1"/>
</dbReference>
<accession>M3F4E9</accession>
<evidence type="ECO:0000313" key="7">
    <source>
        <dbReference type="EMBL" id="EMF56448.1"/>
    </source>
</evidence>
<keyword evidence="5 6" id="KW-0233">DNA recombination</keyword>
<dbReference type="NCBIfam" id="NF033543">
    <property type="entry name" value="transpos_IS256"/>
    <property type="match status" value="1"/>
</dbReference>
<dbReference type="GO" id="GO:0003677">
    <property type="term" value="F:DNA binding"/>
    <property type="evidence" value="ECO:0007669"/>
    <property type="project" value="UniProtKB-UniRule"/>
</dbReference>
<evidence type="ECO:0000256" key="2">
    <source>
        <dbReference type="ARBA" id="ARBA00010961"/>
    </source>
</evidence>
<dbReference type="GO" id="GO:0004803">
    <property type="term" value="F:transposase activity"/>
    <property type="evidence" value="ECO:0007669"/>
    <property type="project" value="UniProtKB-UniRule"/>
</dbReference>
<keyword evidence="6" id="KW-0814">Transposable element</keyword>
<evidence type="ECO:0000256" key="1">
    <source>
        <dbReference type="ARBA" id="ARBA00002190"/>
    </source>
</evidence>
<dbReference type="InterPro" id="IPR001207">
    <property type="entry name" value="Transposase_mutator"/>
</dbReference>
<protein>
    <recommendedName>
        <fullName evidence="6">Mutator family transposase</fullName>
    </recommendedName>
</protein>
<gene>
    <name evidence="7" type="ORF">SBD_2200</name>
</gene>